<dbReference type="PANTHER" id="PTHR21301">
    <property type="entry name" value="REVERSE TRANSCRIPTASE"/>
    <property type="match status" value="1"/>
</dbReference>
<protein>
    <recommendedName>
        <fullName evidence="1">Helix-turn-helix domain-containing protein</fullName>
    </recommendedName>
</protein>
<accession>A0A6H5GTK0</accession>
<evidence type="ECO:0000313" key="3">
    <source>
        <dbReference type="Proteomes" id="UP000479000"/>
    </source>
</evidence>
<dbReference type="EMBL" id="CADCXU010018275">
    <property type="protein sequence ID" value="CAB0006713.1"/>
    <property type="molecule type" value="Genomic_DNA"/>
</dbReference>
<evidence type="ECO:0000259" key="1">
    <source>
        <dbReference type="Pfam" id="PF26215"/>
    </source>
</evidence>
<sequence length="826" mass="93362">MAFYSSVQAQYGNEAAENLKKLASLNKKLILAKSRRWFLLRCRSKKVYPLHILQNFNCIYNSVNISGSMINQLYKIADRFKHDLLNLEIKITIGNFGTLRRETDALINWIKSNLPPDIGNGFLKSQNKFCLKFFAAKNKTLNNKIQQLCAAQLKRAPIKEKHFLVNRTNIVVPVAVEDVLGLSPSVNIPYGDKNLPILDLITDVEMIVGDMENPEKKRAVRSNAATIIKNGMSHYKNRSPSPLEAAVKAAKVFLRDNPEVILVRSDKGKTSVLMSRNEYNEKIDVLLNDDSVYRTQRGNPTSGLQRQCNEMVDRLVTLGCINKWKKDEFKTQNAVPPKIYGLPKCHKEGVPLRPIVSCIGSPGIRLSHLVKDLLAHLRVLGEYDVVNSYVFRQEMEGLVLHDHEMMVSFDVVSLFTNVPLDIVVYLVQRHWSLIEEHTLMPLETFLDLLDLTCMRGYFQHGDQFVRQVAGVAMGGVLSSEVAGLVMVDLLNWVIPQLPFQLRLVKKYVDDLFLVLPRAHVDEALALFNDYHGRLRFTCEREVDGRLPFLDLLLVRDGSGSVSLDWYRKPSASDRCMDFRSAHAFSMKVACARELIGRALRLSSTQYHEDNKVQVKNMLLANGYPVSLVSRLVSGWSCGGQRRERDHAEAVDTSQGPEAVQKFYGGLTYVEGVSTKLRGLLEKELPSVKIAFKYNNKISRLHTRLKAADPIQLQSGVVYKVPCKGCSTSYVGHTISYLRVRMARHARDCRGSPEGGTMLSHHAIETGHEFDFDGVTIQDRERKRGRREFKEKLHIMLTDDCCNKRTDVNGISSVYAGILADVKAARS</sequence>
<dbReference type="Pfam" id="PF26215">
    <property type="entry name" value="HTH_animal"/>
    <property type="match status" value="1"/>
</dbReference>
<reference evidence="2 3" key="1">
    <citation type="submission" date="2020-02" db="EMBL/GenBank/DDBJ databases">
        <authorList>
            <person name="Ferguson B K."/>
        </authorList>
    </citation>
    <scope>NUCLEOTIDE SEQUENCE [LARGE SCALE GENOMIC DNA]</scope>
</reference>
<organism evidence="2 3">
    <name type="scientific">Nesidiocoris tenuis</name>
    <dbReference type="NCBI Taxonomy" id="355587"/>
    <lineage>
        <taxon>Eukaryota</taxon>
        <taxon>Metazoa</taxon>
        <taxon>Ecdysozoa</taxon>
        <taxon>Arthropoda</taxon>
        <taxon>Hexapoda</taxon>
        <taxon>Insecta</taxon>
        <taxon>Pterygota</taxon>
        <taxon>Neoptera</taxon>
        <taxon>Paraneoptera</taxon>
        <taxon>Hemiptera</taxon>
        <taxon>Heteroptera</taxon>
        <taxon>Panheteroptera</taxon>
        <taxon>Cimicomorpha</taxon>
        <taxon>Miridae</taxon>
        <taxon>Dicyphina</taxon>
        <taxon>Nesidiocoris</taxon>
    </lineage>
</organism>
<dbReference type="AlphaFoldDB" id="A0A6H5GTK0"/>
<dbReference type="CDD" id="cd10442">
    <property type="entry name" value="GIY-YIG_PLEs"/>
    <property type="match status" value="1"/>
</dbReference>
<proteinExistence type="predicted"/>
<dbReference type="PANTHER" id="PTHR21301:SF10">
    <property type="entry name" value="REVERSE TRANSCRIPTASE DOMAIN-CONTAINING PROTEIN"/>
    <property type="match status" value="1"/>
</dbReference>
<dbReference type="Proteomes" id="UP000479000">
    <property type="component" value="Unassembled WGS sequence"/>
</dbReference>
<dbReference type="InterPro" id="IPR058912">
    <property type="entry name" value="HTH_animal"/>
</dbReference>
<feature type="domain" description="Helix-turn-helix" evidence="1">
    <location>
        <begin position="575"/>
        <end position="630"/>
    </location>
</feature>
<keyword evidence="3" id="KW-1185">Reference proteome</keyword>
<gene>
    <name evidence="2" type="ORF">NTEN_LOCUS12190</name>
</gene>
<dbReference type="OrthoDB" id="6752697at2759"/>
<evidence type="ECO:0000313" key="2">
    <source>
        <dbReference type="EMBL" id="CAB0006713.1"/>
    </source>
</evidence>
<name>A0A6H5GTK0_9HEMI</name>